<reference evidence="1" key="2">
    <citation type="journal article" date="2020" name="Nat. Commun.">
        <title>Large-scale genome sequencing of mycorrhizal fungi provides insights into the early evolution of symbiotic traits.</title>
        <authorList>
            <person name="Miyauchi S."/>
            <person name="Kiss E."/>
            <person name="Kuo A."/>
            <person name="Drula E."/>
            <person name="Kohler A."/>
            <person name="Sanchez-Garcia M."/>
            <person name="Morin E."/>
            <person name="Andreopoulos B."/>
            <person name="Barry K.W."/>
            <person name="Bonito G."/>
            <person name="Buee M."/>
            <person name="Carver A."/>
            <person name="Chen C."/>
            <person name="Cichocki N."/>
            <person name="Clum A."/>
            <person name="Culley D."/>
            <person name="Crous P.W."/>
            <person name="Fauchery L."/>
            <person name="Girlanda M."/>
            <person name="Hayes R.D."/>
            <person name="Keri Z."/>
            <person name="LaButti K."/>
            <person name="Lipzen A."/>
            <person name="Lombard V."/>
            <person name="Magnuson J."/>
            <person name="Maillard F."/>
            <person name="Murat C."/>
            <person name="Nolan M."/>
            <person name="Ohm R.A."/>
            <person name="Pangilinan J."/>
            <person name="Pereira M.F."/>
            <person name="Perotto S."/>
            <person name="Peter M."/>
            <person name="Pfister S."/>
            <person name="Riley R."/>
            <person name="Sitrit Y."/>
            <person name="Stielow J.B."/>
            <person name="Szollosi G."/>
            <person name="Zifcakova L."/>
            <person name="Stursova M."/>
            <person name="Spatafora J.W."/>
            <person name="Tedersoo L."/>
            <person name="Vaario L.M."/>
            <person name="Yamada A."/>
            <person name="Yan M."/>
            <person name="Wang P."/>
            <person name="Xu J."/>
            <person name="Bruns T."/>
            <person name="Baldrian P."/>
            <person name="Vilgalys R."/>
            <person name="Dunand C."/>
            <person name="Henrissat B."/>
            <person name="Grigoriev I.V."/>
            <person name="Hibbett D."/>
            <person name="Nagy L.G."/>
            <person name="Martin F.M."/>
        </authorList>
    </citation>
    <scope>NUCLEOTIDE SEQUENCE</scope>
    <source>
        <strain evidence="1">BED1</strain>
    </source>
</reference>
<dbReference type="EMBL" id="WHUW01000034">
    <property type="protein sequence ID" value="KAF8433357.1"/>
    <property type="molecule type" value="Genomic_DNA"/>
</dbReference>
<comment type="caution">
    <text evidence="1">The sequence shown here is derived from an EMBL/GenBank/DDBJ whole genome shotgun (WGS) entry which is preliminary data.</text>
</comment>
<keyword evidence="2" id="KW-1185">Reference proteome</keyword>
<proteinExistence type="predicted"/>
<dbReference type="Proteomes" id="UP001194468">
    <property type="component" value="Unassembled WGS sequence"/>
</dbReference>
<dbReference type="AlphaFoldDB" id="A0AAD4BLE6"/>
<gene>
    <name evidence="1" type="ORF">L210DRAFT_795800</name>
</gene>
<reference evidence="1" key="1">
    <citation type="submission" date="2019-10" db="EMBL/GenBank/DDBJ databases">
        <authorList>
            <consortium name="DOE Joint Genome Institute"/>
            <person name="Kuo A."/>
            <person name="Miyauchi S."/>
            <person name="Kiss E."/>
            <person name="Drula E."/>
            <person name="Kohler A."/>
            <person name="Sanchez-Garcia M."/>
            <person name="Andreopoulos B."/>
            <person name="Barry K.W."/>
            <person name="Bonito G."/>
            <person name="Buee M."/>
            <person name="Carver A."/>
            <person name="Chen C."/>
            <person name="Cichocki N."/>
            <person name="Clum A."/>
            <person name="Culley D."/>
            <person name="Crous P.W."/>
            <person name="Fauchery L."/>
            <person name="Girlanda M."/>
            <person name="Hayes R."/>
            <person name="Keri Z."/>
            <person name="LaButti K."/>
            <person name="Lipzen A."/>
            <person name="Lombard V."/>
            <person name="Magnuson J."/>
            <person name="Maillard F."/>
            <person name="Morin E."/>
            <person name="Murat C."/>
            <person name="Nolan M."/>
            <person name="Ohm R."/>
            <person name="Pangilinan J."/>
            <person name="Pereira M."/>
            <person name="Perotto S."/>
            <person name="Peter M."/>
            <person name="Riley R."/>
            <person name="Sitrit Y."/>
            <person name="Stielow B."/>
            <person name="Szollosi G."/>
            <person name="Zifcakova L."/>
            <person name="Stursova M."/>
            <person name="Spatafora J.W."/>
            <person name="Tedersoo L."/>
            <person name="Vaario L.-M."/>
            <person name="Yamada A."/>
            <person name="Yan M."/>
            <person name="Wang P."/>
            <person name="Xu J."/>
            <person name="Bruns T."/>
            <person name="Baldrian P."/>
            <person name="Vilgalys R."/>
            <person name="Henrissat B."/>
            <person name="Grigoriev I.V."/>
            <person name="Hibbett D."/>
            <person name="Nagy L.G."/>
            <person name="Martin F.M."/>
        </authorList>
    </citation>
    <scope>NUCLEOTIDE SEQUENCE</scope>
    <source>
        <strain evidence="1">BED1</strain>
    </source>
</reference>
<evidence type="ECO:0000313" key="2">
    <source>
        <dbReference type="Proteomes" id="UP001194468"/>
    </source>
</evidence>
<organism evidence="1 2">
    <name type="scientific">Boletus edulis BED1</name>
    <dbReference type="NCBI Taxonomy" id="1328754"/>
    <lineage>
        <taxon>Eukaryota</taxon>
        <taxon>Fungi</taxon>
        <taxon>Dikarya</taxon>
        <taxon>Basidiomycota</taxon>
        <taxon>Agaricomycotina</taxon>
        <taxon>Agaricomycetes</taxon>
        <taxon>Agaricomycetidae</taxon>
        <taxon>Boletales</taxon>
        <taxon>Boletineae</taxon>
        <taxon>Boletaceae</taxon>
        <taxon>Boletoideae</taxon>
        <taxon>Boletus</taxon>
    </lineage>
</organism>
<name>A0AAD4BLE6_BOLED</name>
<protein>
    <submittedName>
        <fullName evidence="1">Uncharacterized protein</fullName>
    </submittedName>
</protein>
<feature type="non-terminal residue" evidence="1">
    <location>
        <position position="1"/>
    </location>
</feature>
<feature type="non-terminal residue" evidence="1">
    <location>
        <position position="263"/>
    </location>
</feature>
<evidence type="ECO:0000313" key="1">
    <source>
        <dbReference type="EMBL" id="KAF8433357.1"/>
    </source>
</evidence>
<accession>A0AAD4BLE6</accession>
<sequence length="263" mass="29916">KYNNSHLSRGAMIDNKWCGILILTYAKWNGMLNVCWGTKSSSEVEVLQLLWNVIYKDKIPATVQSDKSIHTIATQRIAEWRGGFASASIMIIHSLINSNEAFNSPERQCELANFWLEGNWFLFEDVTGDSSKDYKGMWKSHFVLQMFAAHMHFIQGAMNIPIKTGLKARHGYLKAALSLAGVAVKRTFVLLRNKALTFEIIPPTGKGKRKATGSKKWKANILGEMMFKKDFWGHETVCYMQSIEKIPPKVWDDIIKTSLQLVK</sequence>